<keyword evidence="2" id="KW-1185">Reference proteome</keyword>
<organism evidence="1 2">
    <name type="scientific">Paenibacillus radicis</name>
    <name type="common">ex Gao et al. 2016</name>
    <dbReference type="NCBI Taxonomy" id="1737354"/>
    <lineage>
        <taxon>Bacteria</taxon>
        <taxon>Bacillati</taxon>
        <taxon>Bacillota</taxon>
        <taxon>Bacilli</taxon>
        <taxon>Bacillales</taxon>
        <taxon>Paenibacillaceae</taxon>
        <taxon>Paenibacillus</taxon>
    </lineage>
</organism>
<dbReference type="AlphaFoldDB" id="A0A917M0I6"/>
<dbReference type="Pfam" id="PF14091">
    <property type="entry name" value="DUF4269"/>
    <property type="match status" value="1"/>
</dbReference>
<reference evidence="1 2" key="1">
    <citation type="journal article" date="2014" name="Int. J. Syst. Evol. Microbiol.">
        <title>Complete genome sequence of Corynebacterium casei LMG S-19264T (=DSM 44701T), isolated from a smear-ripened cheese.</title>
        <authorList>
            <consortium name="US DOE Joint Genome Institute (JGI-PGF)"/>
            <person name="Walter F."/>
            <person name="Albersmeier A."/>
            <person name="Kalinowski J."/>
            <person name="Ruckert C."/>
        </authorList>
    </citation>
    <scope>NUCLEOTIDE SEQUENCE [LARGE SCALE GENOMIC DNA]</scope>
    <source>
        <strain evidence="1 2">CGMCC 1.15286</strain>
    </source>
</reference>
<keyword evidence="1" id="KW-0378">Hydrolase</keyword>
<dbReference type="InterPro" id="IPR025365">
    <property type="entry name" value="DUF4269"/>
</dbReference>
<sequence length="187" mass="21730">MNINWKDIQYLARGTERQRNAFVCLSSLNIFDTLSSYTPLLVGTIPIDIDIEESDLDIICEVHSFTPFIQELKMLYGKYNHFEIHQSIIQNQKIIVCNFNYEGFNIEIFGQGIPVLQQNGFLHMMIEYRLLVLAGRDAHDSIRQLKRLGLKTEPAFGEYFNIDEDPYTELLMIGELSDAELKEKFNL</sequence>
<name>A0A917M0I6_9BACL</name>
<proteinExistence type="predicted"/>
<gene>
    <name evidence="1" type="ORF">GCM10010918_26620</name>
</gene>
<dbReference type="Proteomes" id="UP000600247">
    <property type="component" value="Unassembled WGS sequence"/>
</dbReference>
<dbReference type="GO" id="GO:0016787">
    <property type="term" value="F:hydrolase activity"/>
    <property type="evidence" value="ECO:0007669"/>
    <property type="project" value="UniProtKB-KW"/>
</dbReference>
<protein>
    <submittedName>
        <fullName evidence="1">Alpha/beta hydrolase</fullName>
    </submittedName>
</protein>
<accession>A0A917M0I6</accession>
<dbReference type="EMBL" id="BMHY01000004">
    <property type="protein sequence ID" value="GGG70053.1"/>
    <property type="molecule type" value="Genomic_DNA"/>
</dbReference>
<comment type="caution">
    <text evidence="1">The sequence shown here is derived from an EMBL/GenBank/DDBJ whole genome shotgun (WGS) entry which is preliminary data.</text>
</comment>
<dbReference type="RefSeq" id="WP_188889657.1">
    <property type="nucleotide sequence ID" value="NZ_BMHY01000004.1"/>
</dbReference>
<evidence type="ECO:0000313" key="1">
    <source>
        <dbReference type="EMBL" id="GGG70053.1"/>
    </source>
</evidence>
<evidence type="ECO:0000313" key="2">
    <source>
        <dbReference type="Proteomes" id="UP000600247"/>
    </source>
</evidence>